<dbReference type="InterPro" id="IPR026881">
    <property type="entry name" value="WYL_dom"/>
</dbReference>
<dbReference type="PANTHER" id="PTHR34580">
    <property type="match status" value="1"/>
</dbReference>
<sequence>MKDLKLKIKRQTEILGLVISSPSKYQIGELAELYNVDDLTIKRDLQDLRSLGIDIHSNRKKGISIYNSISNESLKTIIHQYISIAINHNTFDQATNLFINKVGTNAIAILTQLQIFAENNFQVKIKYLKPEEKVTEERIIDPYIIFQADKNWRLLANHNGTIKQFLLNNIKSIEKLDKKFKPISFDEIEEIFRTSFKCWLGKEKINVKLKFLPPWTDRLKPRKLMELEKVTENPDGSIIYETIVNSTNEIASWIVSRGKGVVVLEPIELKDLVIKLANEVLENYK</sequence>
<organism evidence="4 5">
    <name type="scientific">Stygiobacter electus</name>
    <dbReference type="NCBI Taxonomy" id="3032292"/>
    <lineage>
        <taxon>Bacteria</taxon>
        <taxon>Pseudomonadati</taxon>
        <taxon>Ignavibacteriota</taxon>
        <taxon>Ignavibacteria</taxon>
        <taxon>Ignavibacteriales</taxon>
        <taxon>Melioribacteraceae</taxon>
        <taxon>Stygiobacter</taxon>
    </lineage>
</organism>
<dbReference type="Pfam" id="PF13280">
    <property type="entry name" value="WYL"/>
    <property type="match status" value="1"/>
</dbReference>
<dbReference type="Proteomes" id="UP001221302">
    <property type="component" value="Unassembled WGS sequence"/>
</dbReference>
<evidence type="ECO:0000259" key="1">
    <source>
        <dbReference type="Pfam" id="PF08279"/>
    </source>
</evidence>
<proteinExistence type="predicted"/>
<dbReference type="SUPFAM" id="SSF46785">
    <property type="entry name" value="Winged helix' DNA-binding domain"/>
    <property type="match status" value="1"/>
</dbReference>
<dbReference type="InterPro" id="IPR036390">
    <property type="entry name" value="WH_DNA-bd_sf"/>
</dbReference>
<evidence type="ECO:0000259" key="2">
    <source>
        <dbReference type="Pfam" id="PF13280"/>
    </source>
</evidence>
<dbReference type="Pfam" id="PF25583">
    <property type="entry name" value="WCX"/>
    <property type="match status" value="1"/>
</dbReference>
<dbReference type="EMBL" id="JARGDL010000012">
    <property type="protein sequence ID" value="MDF1612356.1"/>
    <property type="molecule type" value="Genomic_DNA"/>
</dbReference>
<comment type="caution">
    <text evidence="4">The sequence shown here is derived from an EMBL/GenBank/DDBJ whole genome shotgun (WGS) entry which is preliminary data.</text>
</comment>
<keyword evidence="5" id="KW-1185">Reference proteome</keyword>
<dbReference type="InterPro" id="IPR057727">
    <property type="entry name" value="WCX_dom"/>
</dbReference>
<dbReference type="RefSeq" id="WP_321536126.1">
    <property type="nucleotide sequence ID" value="NZ_JARGDL010000012.1"/>
</dbReference>
<dbReference type="PROSITE" id="PS52050">
    <property type="entry name" value="WYL"/>
    <property type="match status" value="1"/>
</dbReference>
<dbReference type="InterPro" id="IPR013196">
    <property type="entry name" value="HTH_11"/>
</dbReference>
<name>A0AAE3NWP8_9BACT</name>
<reference evidence="4" key="1">
    <citation type="submission" date="2023-03" db="EMBL/GenBank/DDBJ databases">
        <title>Stygiobacter electus gen. nov., sp. nov., facultatively anaerobic thermotolerant bacterium of the class Ignavibacteria from a well of Yessentuki mineral water deposit.</title>
        <authorList>
            <person name="Podosokorskaya O.A."/>
            <person name="Elcheninov A.G."/>
            <person name="Petrova N.F."/>
            <person name="Zavarzina D.G."/>
            <person name="Kublanov I.V."/>
            <person name="Merkel A.Y."/>
        </authorList>
    </citation>
    <scope>NUCLEOTIDE SEQUENCE</scope>
    <source>
        <strain evidence="4">09-Me</strain>
    </source>
</reference>
<feature type="domain" description="Helix-turn-helix type 11" evidence="1">
    <location>
        <begin position="10"/>
        <end position="63"/>
    </location>
</feature>
<feature type="domain" description="WYL" evidence="2">
    <location>
        <begin position="110"/>
        <end position="174"/>
    </location>
</feature>
<dbReference type="InterPro" id="IPR036388">
    <property type="entry name" value="WH-like_DNA-bd_sf"/>
</dbReference>
<dbReference type="Pfam" id="PF08279">
    <property type="entry name" value="HTH_11"/>
    <property type="match status" value="1"/>
</dbReference>
<dbReference type="PANTHER" id="PTHR34580:SF1">
    <property type="entry name" value="PROTEIN PAFC"/>
    <property type="match status" value="1"/>
</dbReference>
<evidence type="ECO:0000313" key="4">
    <source>
        <dbReference type="EMBL" id="MDF1612356.1"/>
    </source>
</evidence>
<dbReference type="InterPro" id="IPR051534">
    <property type="entry name" value="CBASS_pafABC_assoc_protein"/>
</dbReference>
<evidence type="ECO:0000259" key="3">
    <source>
        <dbReference type="Pfam" id="PF25583"/>
    </source>
</evidence>
<gene>
    <name evidence="4" type="ORF">P0M35_09350</name>
</gene>
<protein>
    <submittedName>
        <fullName evidence="4">Transcriptional regulator</fullName>
    </submittedName>
</protein>
<feature type="domain" description="WCX" evidence="3">
    <location>
        <begin position="204"/>
        <end position="280"/>
    </location>
</feature>
<evidence type="ECO:0000313" key="5">
    <source>
        <dbReference type="Proteomes" id="UP001221302"/>
    </source>
</evidence>
<accession>A0AAE3NWP8</accession>
<dbReference type="Gene3D" id="1.10.10.10">
    <property type="entry name" value="Winged helix-like DNA-binding domain superfamily/Winged helix DNA-binding domain"/>
    <property type="match status" value="1"/>
</dbReference>
<dbReference type="AlphaFoldDB" id="A0AAE3NWP8"/>